<proteinExistence type="predicted"/>
<keyword evidence="2" id="KW-1133">Transmembrane helix</keyword>
<dbReference type="Proteomes" id="UP001341281">
    <property type="component" value="Chromosome 08"/>
</dbReference>
<keyword evidence="4" id="KW-1185">Reference proteome</keyword>
<reference evidence="3 4" key="1">
    <citation type="submission" date="2024-02" db="EMBL/GenBank/DDBJ databases">
        <title>High-quality chromosome-scale genome assembly of Pensacola bahiagrass (Paspalum notatum Flugge var. saurae).</title>
        <authorList>
            <person name="Vega J.M."/>
            <person name="Podio M."/>
            <person name="Orjuela J."/>
            <person name="Siena L.A."/>
            <person name="Pessino S.C."/>
            <person name="Combes M.C."/>
            <person name="Mariac C."/>
            <person name="Albertini E."/>
            <person name="Pupilli F."/>
            <person name="Ortiz J.P.A."/>
            <person name="Leblanc O."/>
        </authorList>
    </citation>
    <scope>NUCLEOTIDE SEQUENCE [LARGE SCALE GENOMIC DNA]</scope>
    <source>
        <strain evidence="3">R1</strain>
        <tissue evidence="3">Leaf</tissue>
    </source>
</reference>
<protein>
    <submittedName>
        <fullName evidence="3">Uncharacterized protein</fullName>
    </submittedName>
</protein>
<evidence type="ECO:0000313" key="4">
    <source>
        <dbReference type="Proteomes" id="UP001341281"/>
    </source>
</evidence>
<dbReference type="AlphaFoldDB" id="A0AAQ3UDP4"/>
<keyword evidence="2" id="KW-0472">Membrane</keyword>
<keyword evidence="2" id="KW-0812">Transmembrane</keyword>
<gene>
    <name evidence="3" type="ORF">U9M48_034520</name>
</gene>
<name>A0AAQ3UDP4_PASNO</name>
<feature type="region of interest" description="Disordered" evidence="1">
    <location>
        <begin position="38"/>
        <end position="87"/>
    </location>
</feature>
<organism evidence="3 4">
    <name type="scientific">Paspalum notatum var. saurae</name>
    <dbReference type="NCBI Taxonomy" id="547442"/>
    <lineage>
        <taxon>Eukaryota</taxon>
        <taxon>Viridiplantae</taxon>
        <taxon>Streptophyta</taxon>
        <taxon>Embryophyta</taxon>
        <taxon>Tracheophyta</taxon>
        <taxon>Spermatophyta</taxon>
        <taxon>Magnoliopsida</taxon>
        <taxon>Liliopsida</taxon>
        <taxon>Poales</taxon>
        <taxon>Poaceae</taxon>
        <taxon>PACMAD clade</taxon>
        <taxon>Panicoideae</taxon>
        <taxon>Andropogonodae</taxon>
        <taxon>Paspaleae</taxon>
        <taxon>Paspalinae</taxon>
        <taxon>Paspalum</taxon>
    </lineage>
</organism>
<evidence type="ECO:0000256" key="2">
    <source>
        <dbReference type="SAM" id="Phobius"/>
    </source>
</evidence>
<accession>A0AAQ3UDP4</accession>
<dbReference type="EMBL" id="CP144752">
    <property type="protein sequence ID" value="WVZ87947.1"/>
    <property type="molecule type" value="Genomic_DNA"/>
</dbReference>
<sequence>MDVAGCIVDRLEFVAFIVVFIVGGLVFRILLRNCMERELRQRQRGPPPPLPRRDEELGGGGQAPAGVMSGRPAPPVTSSADDDVRLGAAQTPKAVGVAAAS</sequence>
<evidence type="ECO:0000256" key="1">
    <source>
        <dbReference type="SAM" id="MobiDB-lite"/>
    </source>
</evidence>
<evidence type="ECO:0000313" key="3">
    <source>
        <dbReference type="EMBL" id="WVZ87947.1"/>
    </source>
</evidence>
<feature type="transmembrane region" description="Helical" evidence="2">
    <location>
        <begin position="13"/>
        <end position="31"/>
    </location>
</feature>